<dbReference type="AlphaFoldDB" id="A0A2C5X4P3"/>
<protein>
    <submittedName>
        <fullName evidence="1">Uncharacterized protein</fullName>
    </submittedName>
</protein>
<dbReference type="Proteomes" id="UP000222788">
    <property type="component" value="Unassembled WGS sequence"/>
</dbReference>
<proteinExistence type="predicted"/>
<keyword evidence="2" id="KW-1185">Reference proteome</keyword>
<evidence type="ECO:0000313" key="1">
    <source>
        <dbReference type="EMBL" id="PHH56009.1"/>
    </source>
</evidence>
<name>A0A2C5X4P3_9PEZI</name>
<evidence type="ECO:0000313" key="2">
    <source>
        <dbReference type="Proteomes" id="UP000222788"/>
    </source>
</evidence>
<gene>
    <name evidence="1" type="ORF">CFIMG_008124RA00001</name>
</gene>
<dbReference type="EMBL" id="APWK03000004">
    <property type="protein sequence ID" value="PHH56009.1"/>
    <property type="molecule type" value="Genomic_DNA"/>
</dbReference>
<reference evidence="1 2" key="2">
    <citation type="journal article" date="2013" name="IMA Fungus">
        <title>IMA Genome-F 1: Ceratocystis fimbriata: Draft nuclear genome sequence for the plant pathogen, Ceratocystis fimbriata.</title>
        <authorList>
            <person name="Wilken P.M."/>
            <person name="Steenkamp E.T."/>
            <person name="Wingfield M.J."/>
            <person name="de Beer Z.W."/>
            <person name="Wingfield B.D."/>
        </authorList>
    </citation>
    <scope>NUCLEOTIDE SEQUENCE [LARGE SCALE GENOMIC DNA]</scope>
    <source>
        <strain evidence="1 2">CBS 114723</strain>
    </source>
</reference>
<organism evidence="1 2">
    <name type="scientific">Ceratocystis fimbriata CBS 114723</name>
    <dbReference type="NCBI Taxonomy" id="1035309"/>
    <lineage>
        <taxon>Eukaryota</taxon>
        <taxon>Fungi</taxon>
        <taxon>Dikarya</taxon>
        <taxon>Ascomycota</taxon>
        <taxon>Pezizomycotina</taxon>
        <taxon>Sordariomycetes</taxon>
        <taxon>Hypocreomycetidae</taxon>
        <taxon>Microascales</taxon>
        <taxon>Ceratocystidaceae</taxon>
        <taxon>Ceratocystis</taxon>
    </lineage>
</organism>
<dbReference type="OrthoDB" id="3016366at2759"/>
<sequence length="189" mass="21043">MSFNMSPSPSPSSPEPAFNFDPQTLYLLVSTASHKPSCPHHWSLLISRSTSEGDLLEPTEADNKRWAFSSTQKSAAQMQTMATDGTLLLATKLADVEEMLHPSLCSRVGRVPITKTNSHGDSFSSRLWCKQVLGELENEGYIDLKLKPSEIDFEVVQQVNGNQRLPMQQRVLVQTSKAFIRYNETGLSN</sequence>
<comment type="caution">
    <text evidence="1">The sequence shown here is derived from an EMBL/GenBank/DDBJ whole genome shotgun (WGS) entry which is preliminary data.</text>
</comment>
<reference evidence="1 2" key="1">
    <citation type="journal article" date="2013" name="Fungal Biol.">
        <title>Analysis of microsatellite markers in the genome of the plant pathogen Ceratocystis fimbriata.</title>
        <authorList>
            <person name="Simpson M.C."/>
            <person name="Wilken P.M."/>
            <person name="Coetzee M.P."/>
            <person name="Wingfield M.J."/>
            <person name="Wingfield B.D."/>
        </authorList>
    </citation>
    <scope>NUCLEOTIDE SEQUENCE [LARGE SCALE GENOMIC DNA]</scope>
    <source>
        <strain evidence="1 2">CBS 114723</strain>
    </source>
</reference>
<accession>A0A2C5X4P3</accession>